<evidence type="ECO:0000313" key="3">
    <source>
        <dbReference type="EMBL" id="MDP7739700.1"/>
    </source>
</evidence>
<keyword evidence="1" id="KW-0472">Membrane</keyword>
<accession>A0AAJ1W4Q1</accession>
<organism evidence="3 4">
    <name type="scientific">Mycobacterium paragordonae</name>
    <dbReference type="NCBI Taxonomy" id="1389713"/>
    <lineage>
        <taxon>Bacteria</taxon>
        <taxon>Bacillati</taxon>
        <taxon>Actinomycetota</taxon>
        <taxon>Actinomycetes</taxon>
        <taxon>Mycobacteriales</taxon>
        <taxon>Mycobacteriaceae</taxon>
        <taxon>Mycobacterium</taxon>
    </lineage>
</organism>
<gene>
    <name evidence="3" type="ORF">QXL92_33780</name>
</gene>
<dbReference type="RefSeq" id="WP_306256128.1">
    <property type="nucleotide sequence ID" value="NZ_JAUFSA010000007.1"/>
</dbReference>
<keyword evidence="1" id="KW-1133">Transmembrane helix</keyword>
<feature type="transmembrane region" description="Helical" evidence="1">
    <location>
        <begin position="6"/>
        <end position="23"/>
    </location>
</feature>
<dbReference type="InterPro" id="IPR046675">
    <property type="entry name" value="DUF6545"/>
</dbReference>
<dbReference type="Proteomes" id="UP001229081">
    <property type="component" value="Unassembled WGS sequence"/>
</dbReference>
<evidence type="ECO:0000313" key="4">
    <source>
        <dbReference type="Proteomes" id="UP001229081"/>
    </source>
</evidence>
<name>A0AAJ1W4Q1_9MYCO</name>
<feature type="transmembrane region" description="Helical" evidence="1">
    <location>
        <begin position="176"/>
        <end position="199"/>
    </location>
</feature>
<sequence length="295" mass="32488">MTATVPGVIAWPVIVLMMVILTARYRLCRANLYDTYYNNLMAFVLVAQLLREGSVESVLARSSLITVTTAQQLGFVAMVFASCELIGFTMLWTGLSPAETRRQHRYYRQASVISCVCFLAAATRARVAGQTLEVSGGWDGVAAWSFYLLVLLVMAARFIWMFASELRKAASRRGRLLATSGLVLGVLAAAGCLEALIFAVTDELGWTNTVRSRLWLHGFEFFCIAVFVYILGAVPLIGKLISRIGLDSRSRAHKRLRPLWLTMTTVVPDVALNRPGFHAPSGFCDPAGLPVTSWE</sequence>
<evidence type="ECO:0000259" key="2">
    <source>
        <dbReference type="Pfam" id="PF20182"/>
    </source>
</evidence>
<dbReference type="AlphaFoldDB" id="A0AAJ1W4Q1"/>
<protein>
    <recommendedName>
        <fullName evidence="2">DUF6545 domain-containing protein</fullName>
    </recommendedName>
</protein>
<feature type="transmembrane region" description="Helical" evidence="1">
    <location>
        <begin position="144"/>
        <end position="164"/>
    </location>
</feature>
<keyword evidence="1" id="KW-0812">Transmembrane</keyword>
<evidence type="ECO:0000256" key="1">
    <source>
        <dbReference type="SAM" id="Phobius"/>
    </source>
</evidence>
<reference evidence="3" key="1">
    <citation type="submission" date="2023-06" db="EMBL/GenBank/DDBJ databases">
        <title>Identification of two novel mycobacterium reveal diversities and complexities of Mycobacterium gordonae clade.</title>
        <authorList>
            <person name="Matsumoto Y."/>
            <person name="Nakamura S."/>
            <person name="Motooka D."/>
            <person name="Fukushima K."/>
        </authorList>
    </citation>
    <scope>NUCLEOTIDE SEQUENCE</scope>
    <source>
        <strain evidence="3">TY812</strain>
    </source>
</reference>
<dbReference type="EMBL" id="JAUFSA010000007">
    <property type="protein sequence ID" value="MDP7739700.1"/>
    <property type="molecule type" value="Genomic_DNA"/>
</dbReference>
<dbReference type="Pfam" id="PF20182">
    <property type="entry name" value="DUF6545"/>
    <property type="match status" value="1"/>
</dbReference>
<proteinExistence type="predicted"/>
<feature type="transmembrane region" description="Helical" evidence="1">
    <location>
        <begin position="71"/>
        <end position="94"/>
    </location>
</feature>
<comment type="caution">
    <text evidence="3">The sequence shown here is derived from an EMBL/GenBank/DDBJ whole genome shotgun (WGS) entry which is preliminary data.</text>
</comment>
<feature type="transmembrane region" description="Helical" evidence="1">
    <location>
        <begin position="219"/>
        <end position="241"/>
    </location>
</feature>
<feature type="domain" description="DUF6545" evidence="2">
    <location>
        <begin position="249"/>
        <end position="276"/>
    </location>
</feature>